<dbReference type="Proteomes" id="UP000006867">
    <property type="component" value="Chromosome"/>
</dbReference>
<keyword evidence="1" id="KW-0472">Membrane</keyword>
<proteinExistence type="predicted"/>
<dbReference type="RefSeq" id="WP_003325776.1">
    <property type="nucleotide sequence ID" value="NC_014639.1"/>
</dbReference>
<reference evidence="2 3" key="1">
    <citation type="journal article" date="2011" name="Front. Microbiol.">
        <title>Genomic signatures of strain selection and enhancement in Bacillus atrophaeus var. globigii, a historical biowarfare simulant.</title>
        <authorList>
            <person name="Gibbons H.S."/>
            <person name="Broomall S.M."/>
            <person name="McNew L.A."/>
            <person name="Daligault H."/>
            <person name="Chapman C."/>
            <person name="Bruce D."/>
            <person name="Karavis M."/>
            <person name="Krepps M."/>
            <person name="McGregor P.A."/>
            <person name="Hong C."/>
            <person name="Park K.H."/>
            <person name="Akmal A."/>
            <person name="Feldman A."/>
            <person name="Lin J.S."/>
            <person name="Chang W.E."/>
            <person name="Higgs B.W."/>
            <person name="Demirev P."/>
            <person name="Lindquist J."/>
            <person name="Liem A."/>
            <person name="Fochler E."/>
            <person name="Read T.D."/>
            <person name="Tapia R."/>
            <person name="Johnson S."/>
            <person name="Bishop-Lilly K.A."/>
            <person name="Detter C."/>
            <person name="Han C."/>
            <person name="Sozhamannan S."/>
            <person name="Rosenzweig C.N."/>
            <person name="Skowronski E.W."/>
        </authorList>
    </citation>
    <scope>NUCLEOTIDE SEQUENCE [LARGE SCALE GENOMIC DNA]</scope>
    <source>
        <strain evidence="2 3">1942</strain>
    </source>
</reference>
<evidence type="ECO:0008006" key="4">
    <source>
        <dbReference type="Google" id="ProtNLM"/>
    </source>
</evidence>
<organism evidence="2 3">
    <name type="scientific">Bacillus atrophaeus (strain 1942)</name>
    <dbReference type="NCBI Taxonomy" id="720555"/>
    <lineage>
        <taxon>Bacteria</taxon>
        <taxon>Bacillati</taxon>
        <taxon>Bacillota</taxon>
        <taxon>Bacilli</taxon>
        <taxon>Bacillales</taxon>
        <taxon>Bacillaceae</taxon>
        <taxon>Bacillus</taxon>
    </lineage>
</organism>
<name>A0ABM5LY15_BACA1</name>
<gene>
    <name evidence="2" type="ordered locus">BATR1942_08430</name>
</gene>
<keyword evidence="1" id="KW-1133">Transmembrane helix</keyword>
<keyword evidence="1" id="KW-0812">Transmembrane</keyword>
<feature type="transmembrane region" description="Helical" evidence="1">
    <location>
        <begin position="23"/>
        <end position="45"/>
    </location>
</feature>
<evidence type="ECO:0000313" key="3">
    <source>
        <dbReference type="Proteomes" id="UP000006867"/>
    </source>
</evidence>
<accession>A0ABM5LY15</accession>
<protein>
    <recommendedName>
        <fullName evidence="4">Spore coat protein</fullName>
    </recommendedName>
</protein>
<dbReference type="EMBL" id="CP002207">
    <property type="protein sequence ID" value="ADP32619.1"/>
    <property type="molecule type" value="Genomic_DNA"/>
</dbReference>
<evidence type="ECO:0000256" key="1">
    <source>
        <dbReference type="SAM" id="Phobius"/>
    </source>
</evidence>
<sequence>MYPHHAYYRGNPGPAGYPARNPFLFGAPLVGGLLGGFLGSALFNYPRPYPYPPPSPYGYGGVPYGQGPGVPYGSGGYPSYY</sequence>
<keyword evidence="3" id="KW-1185">Reference proteome</keyword>
<evidence type="ECO:0000313" key="2">
    <source>
        <dbReference type="EMBL" id="ADP32619.1"/>
    </source>
</evidence>